<keyword evidence="3" id="KW-1185">Reference proteome</keyword>
<accession>A0ABU1HBY8</accession>
<evidence type="ECO:0000259" key="1">
    <source>
        <dbReference type="PROSITE" id="PS51186"/>
    </source>
</evidence>
<dbReference type="SUPFAM" id="SSF55729">
    <property type="entry name" value="Acyl-CoA N-acyltransferases (Nat)"/>
    <property type="match status" value="1"/>
</dbReference>
<dbReference type="CDD" id="cd04301">
    <property type="entry name" value="NAT_SF"/>
    <property type="match status" value="1"/>
</dbReference>
<gene>
    <name evidence="2" type="ORF">QC821_02585</name>
</gene>
<sequence length="145" mass="16713">MVTLRQARSADYRQLFELYEELNPLDPAPDTREWLIFEKILNNDDLILFVAESTNQLLATCYLNIIPNLTRGGYPYALIENVVTRASHRHQGIGKQLLLYAQAHAWSRDCYKIMLLTGSEDESTHAFYLACGFSGDMKHGYIIRR</sequence>
<dbReference type="Gene3D" id="3.40.630.30">
    <property type="match status" value="1"/>
</dbReference>
<dbReference type="EMBL" id="JARWAM010000002">
    <property type="protein sequence ID" value="MDR5904155.1"/>
    <property type="molecule type" value="Genomic_DNA"/>
</dbReference>
<dbReference type="Pfam" id="PF00583">
    <property type="entry name" value="Acetyltransf_1"/>
    <property type="match status" value="1"/>
</dbReference>
<evidence type="ECO:0000313" key="3">
    <source>
        <dbReference type="Proteomes" id="UP001251374"/>
    </source>
</evidence>
<dbReference type="RefSeq" id="WP_163503757.1">
    <property type="nucleotide sequence ID" value="NZ_JARWAM010000002.1"/>
</dbReference>
<dbReference type="InterPro" id="IPR016181">
    <property type="entry name" value="Acyl_CoA_acyltransferase"/>
</dbReference>
<name>A0ABU1HBY8_9GAMM</name>
<evidence type="ECO:0000313" key="2">
    <source>
        <dbReference type="EMBL" id="MDR5904155.1"/>
    </source>
</evidence>
<dbReference type="PROSITE" id="PS51186">
    <property type="entry name" value="GNAT"/>
    <property type="match status" value="1"/>
</dbReference>
<dbReference type="PANTHER" id="PTHR13355:SF15">
    <property type="entry name" value="GCN5-RELATED N-ACETYLTRANSFERASE 3, CHLOROPLASTIC"/>
    <property type="match status" value="1"/>
</dbReference>
<dbReference type="PANTHER" id="PTHR13355">
    <property type="entry name" value="GLUCOSAMINE 6-PHOSPHATE N-ACETYLTRANSFERASE"/>
    <property type="match status" value="1"/>
</dbReference>
<organism evidence="2 3">
    <name type="scientific">Franzmannia qiaohouensis</name>
    <dbReference type="NCBI Taxonomy" id="1329370"/>
    <lineage>
        <taxon>Bacteria</taxon>
        <taxon>Pseudomonadati</taxon>
        <taxon>Pseudomonadota</taxon>
        <taxon>Gammaproteobacteria</taxon>
        <taxon>Oceanospirillales</taxon>
        <taxon>Halomonadaceae</taxon>
        <taxon>Franzmannia</taxon>
    </lineage>
</organism>
<protein>
    <submittedName>
        <fullName evidence="2">GNAT family N-acetyltransferase</fullName>
    </submittedName>
</protein>
<dbReference type="InterPro" id="IPR039143">
    <property type="entry name" value="GNPNAT1-like"/>
</dbReference>
<comment type="caution">
    <text evidence="2">The sequence shown here is derived from an EMBL/GenBank/DDBJ whole genome shotgun (WGS) entry which is preliminary data.</text>
</comment>
<feature type="domain" description="N-acetyltransferase" evidence="1">
    <location>
        <begin position="2"/>
        <end position="145"/>
    </location>
</feature>
<reference evidence="2 3" key="1">
    <citation type="submission" date="2023-04" db="EMBL/GenBank/DDBJ databases">
        <title>A long-awaited taxogenomic arrangement of the family Halomonadaceae.</title>
        <authorList>
            <person name="De La Haba R."/>
            <person name="Chuvochina M."/>
            <person name="Wittouck S."/>
            <person name="Arahal D.R."/>
            <person name="Sanchez-Porro C."/>
            <person name="Hugenholtz P."/>
            <person name="Ventosa A."/>
        </authorList>
    </citation>
    <scope>NUCLEOTIDE SEQUENCE [LARGE SCALE GENOMIC DNA]</scope>
    <source>
        <strain evidence="2 3">DSM 26770</strain>
    </source>
</reference>
<proteinExistence type="predicted"/>
<dbReference type="Proteomes" id="UP001251374">
    <property type="component" value="Unassembled WGS sequence"/>
</dbReference>
<dbReference type="InterPro" id="IPR000182">
    <property type="entry name" value="GNAT_dom"/>
</dbReference>